<proteinExistence type="inferred from homology"/>
<reference evidence="7" key="1">
    <citation type="journal article" date="2014" name="Int. J. Syst. Evol. Microbiol.">
        <title>Complete genome sequence of Corynebacterium casei LMG S-19264T (=DSM 44701T), isolated from a smear-ripened cheese.</title>
        <authorList>
            <consortium name="US DOE Joint Genome Institute (JGI-PGF)"/>
            <person name="Walter F."/>
            <person name="Albersmeier A."/>
            <person name="Kalinowski J."/>
            <person name="Ruckert C."/>
        </authorList>
    </citation>
    <scope>NUCLEOTIDE SEQUENCE</scope>
    <source>
        <strain evidence="7">CGMCC 1.16548</strain>
    </source>
</reference>
<evidence type="ECO:0000313" key="8">
    <source>
        <dbReference type="Proteomes" id="UP000617531"/>
    </source>
</evidence>
<dbReference type="Proteomes" id="UP000617531">
    <property type="component" value="Unassembled WGS sequence"/>
</dbReference>
<gene>
    <name evidence="7" type="ORF">GCM10011600_00510</name>
</gene>
<evidence type="ECO:0000256" key="4">
    <source>
        <dbReference type="SAM" id="SignalP"/>
    </source>
</evidence>
<feature type="chain" id="PRO_5038467424" description="Glycoside hydrolase family 32 protein" evidence="4">
    <location>
        <begin position="34"/>
        <end position="837"/>
    </location>
</feature>
<dbReference type="InterPro" id="IPR001362">
    <property type="entry name" value="Glyco_hydro_32"/>
</dbReference>
<dbReference type="CDD" id="cd18622">
    <property type="entry name" value="GH32_Inu-like"/>
    <property type="match status" value="1"/>
</dbReference>
<organism evidence="7 8">
    <name type="scientific">Pseudolysinimonas yzui</name>
    <dbReference type="NCBI Taxonomy" id="2708254"/>
    <lineage>
        <taxon>Bacteria</taxon>
        <taxon>Bacillati</taxon>
        <taxon>Actinomycetota</taxon>
        <taxon>Actinomycetes</taxon>
        <taxon>Micrococcales</taxon>
        <taxon>Microbacteriaceae</taxon>
        <taxon>Pseudolysinimonas</taxon>
    </lineage>
</organism>
<feature type="signal peptide" evidence="4">
    <location>
        <begin position="1"/>
        <end position="33"/>
    </location>
</feature>
<evidence type="ECO:0000313" key="7">
    <source>
        <dbReference type="EMBL" id="GHF04124.1"/>
    </source>
</evidence>
<comment type="caution">
    <text evidence="7">The sequence shown here is derived from an EMBL/GenBank/DDBJ whole genome shotgun (WGS) entry which is preliminary data.</text>
</comment>
<evidence type="ECO:0000259" key="5">
    <source>
        <dbReference type="Pfam" id="PF00251"/>
    </source>
</evidence>
<dbReference type="PANTHER" id="PTHR42800">
    <property type="entry name" value="EXOINULINASE INUD (AFU_ORTHOLOGUE AFUA_5G00480)"/>
    <property type="match status" value="1"/>
</dbReference>
<dbReference type="GO" id="GO:0005987">
    <property type="term" value="P:sucrose catabolic process"/>
    <property type="evidence" value="ECO:0007669"/>
    <property type="project" value="TreeGrafter"/>
</dbReference>
<dbReference type="EMBL" id="BNAI01000001">
    <property type="protein sequence ID" value="GHF04124.1"/>
    <property type="molecule type" value="Genomic_DNA"/>
</dbReference>
<dbReference type="RefSeq" id="WP_191281394.1">
    <property type="nucleotide sequence ID" value="NZ_BNAI01000001.1"/>
</dbReference>
<dbReference type="InterPro" id="IPR013320">
    <property type="entry name" value="ConA-like_dom_sf"/>
</dbReference>
<dbReference type="SUPFAM" id="SSF49899">
    <property type="entry name" value="Concanavalin A-like lectins/glucanases"/>
    <property type="match status" value="1"/>
</dbReference>
<keyword evidence="3" id="KW-0326">Glycosidase</keyword>
<evidence type="ECO:0000256" key="1">
    <source>
        <dbReference type="ARBA" id="ARBA00009902"/>
    </source>
</evidence>
<name>A0A8J3GMK0_9MICO</name>
<keyword evidence="2" id="KW-0378">Hydrolase</keyword>
<dbReference type="SUPFAM" id="SSF75005">
    <property type="entry name" value="Arabinanase/levansucrase/invertase"/>
    <property type="match status" value="1"/>
</dbReference>
<dbReference type="InterPro" id="IPR023296">
    <property type="entry name" value="Glyco_hydro_beta-prop_sf"/>
</dbReference>
<dbReference type="SMART" id="SM00640">
    <property type="entry name" value="Glyco_32"/>
    <property type="match status" value="1"/>
</dbReference>
<dbReference type="AlphaFoldDB" id="A0A8J3GMK0"/>
<evidence type="ECO:0000259" key="6">
    <source>
        <dbReference type="Pfam" id="PF08244"/>
    </source>
</evidence>
<evidence type="ECO:0008006" key="9">
    <source>
        <dbReference type="Google" id="ProtNLM"/>
    </source>
</evidence>
<feature type="domain" description="Glycosyl hydrolase family 32 N-terminal" evidence="5">
    <location>
        <begin position="51"/>
        <end position="352"/>
    </location>
</feature>
<keyword evidence="4" id="KW-0732">Signal</keyword>
<keyword evidence="8" id="KW-1185">Reference proteome</keyword>
<dbReference type="Pfam" id="PF00251">
    <property type="entry name" value="Glyco_hydro_32N"/>
    <property type="match status" value="1"/>
</dbReference>
<reference evidence="7" key="2">
    <citation type="submission" date="2020-09" db="EMBL/GenBank/DDBJ databases">
        <authorList>
            <person name="Sun Q."/>
            <person name="Zhou Y."/>
        </authorList>
    </citation>
    <scope>NUCLEOTIDE SEQUENCE</scope>
    <source>
        <strain evidence="7">CGMCC 1.16548</strain>
    </source>
</reference>
<accession>A0A8J3GMK0</accession>
<sequence length="837" mass="91147">MTSRSRKAPRAGRILTGVTALSLAVSTAVLAPAAPAKALADPGESLRPVYHMTAPHDWASDPQRPIWVDGAYQFYYLWGDRESDGGAWRHASTTDNVVFTDEGIAIDKASESFFPVWTGSLVIDEDNTAGFGAGTVIALATQPTDGDRYDQEQYLWYSTDGGDTFTSYGVVIDNPGNNDWFRDPKIVWDEANDEWVAAISMLQKSQFWTSPDLKNWTYQSEFAYTSPNIGGMECPDIFQIQADDDTWHWVFGASMQGDYSGEPNTFAYWIGEWDGEEFTPDQADPQWLDSGFDWYAMVSWPNQASPDDSRYATAWMNNWRYADEDKAIPSSVSDDISGQMSITRELRLASRGGGVYTLLSEPVAELADHVRNEFPIASESLTDEVIDLDYHGEAYELELDISWTDVENVGVQVGVSGDGSRHTDLGVYDNQVFYLNRQPSEQVGQTPEIGFYPWVQSETPFDPQAESVHLRVFVDRGSVEVFIDDGEHVHSSQVFFKPGDAGIRLFADNGSAEFDNIVVREFVDIMTASEMPSSYADFEGADYGSWSTTGSAFGSAPAAGTLSGQQPVTGYLGSKLVNSFLSGDSTTGTLTSPSFTISEPFINFLVGGGWHPRPSNVFATFEGSGWGTGWTATGSFNGQGPTTGSLTGQVGSKALDTFVNGGDSSAGTITSPEFTITRDRINFRIAGGDHAWGASGATAVNLIVDGVVYRTATGDDSATLRDVSWDVHRLVGRTAQIQVVDEATGSWGHLMVDQIVFSDEAGTIGGEADTQTTINLLVGGQVVRTATGRDAEHLRWESWLVDDLDGQTGQIQIIDNNTGGWGHINVDQITFDDRPTG</sequence>
<dbReference type="Pfam" id="PF08244">
    <property type="entry name" value="Glyco_hydro_32C"/>
    <property type="match status" value="1"/>
</dbReference>
<dbReference type="GO" id="GO:0004575">
    <property type="term" value="F:sucrose alpha-glucosidase activity"/>
    <property type="evidence" value="ECO:0007669"/>
    <property type="project" value="TreeGrafter"/>
</dbReference>
<feature type="domain" description="Glycosyl hydrolase family 32 C-terminal" evidence="6">
    <location>
        <begin position="390"/>
        <end position="520"/>
    </location>
</feature>
<dbReference type="InterPro" id="IPR013189">
    <property type="entry name" value="Glyco_hydro_32_C"/>
</dbReference>
<dbReference type="Gene3D" id="2.115.10.20">
    <property type="entry name" value="Glycosyl hydrolase domain, family 43"/>
    <property type="match status" value="1"/>
</dbReference>
<protein>
    <recommendedName>
        <fullName evidence="9">Glycoside hydrolase family 32 protein</fullName>
    </recommendedName>
</protein>
<dbReference type="Gene3D" id="2.60.120.560">
    <property type="entry name" value="Exo-inulinase, domain 1"/>
    <property type="match status" value="1"/>
</dbReference>
<dbReference type="PANTHER" id="PTHR42800:SF1">
    <property type="entry name" value="EXOINULINASE INUD (AFU_ORTHOLOGUE AFUA_5G00480)"/>
    <property type="match status" value="1"/>
</dbReference>
<evidence type="ECO:0000256" key="2">
    <source>
        <dbReference type="ARBA" id="ARBA00022801"/>
    </source>
</evidence>
<evidence type="ECO:0000256" key="3">
    <source>
        <dbReference type="ARBA" id="ARBA00023295"/>
    </source>
</evidence>
<comment type="similarity">
    <text evidence="1">Belongs to the glycosyl hydrolase 32 family.</text>
</comment>
<dbReference type="InterPro" id="IPR013148">
    <property type="entry name" value="Glyco_hydro_32_N"/>
</dbReference>
<dbReference type="GO" id="GO:0005737">
    <property type="term" value="C:cytoplasm"/>
    <property type="evidence" value="ECO:0007669"/>
    <property type="project" value="TreeGrafter"/>
</dbReference>